<dbReference type="EMBL" id="BGPR01023911">
    <property type="protein sequence ID" value="GBN91501.1"/>
    <property type="molecule type" value="Genomic_DNA"/>
</dbReference>
<evidence type="ECO:0000313" key="2">
    <source>
        <dbReference type="EMBL" id="GBN91501.1"/>
    </source>
</evidence>
<evidence type="ECO:0000313" key="3">
    <source>
        <dbReference type="Proteomes" id="UP000499080"/>
    </source>
</evidence>
<dbReference type="Pfam" id="PF14529">
    <property type="entry name" value="Exo_endo_phos_2"/>
    <property type="match status" value="1"/>
</dbReference>
<dbReference type="Proteomes" id="UP000499080">
    <property type="component" value="Unassembled WGS sequence"/>
</dbReference>
<keyword evidence="2" id="KW-0695">RNA-directed DNA polymerase</keyword>
<protein>
    <submittedName>
        <fullName evidence="2">Putative RNA-directed DNA polymerase from transposon X-element</fullName>
    </submittedName>
</protein>
<dbReference type="PANTHER" id="PTHR33273">
    <property type="entry name" value="DOMAIN-CONTAINING PROTEIN, PUTATIVE-RELATED"/>
    <property type="match status" value="1"/>
</dbReference>
<keyword evidence="2" id="KW-0548">Nucleotidyltransferase</keyword>
<comment type="caution">
    <text evidence="2">The sequence shown here is derived from an EMBL/GenBank/DDBJ whole genome shotgun (WGS) entry which is preliminary data.</text>
</comment>
<accession>A0A4Y2SU75</accession>
<gene>
    <name evidence="2" type="primary">X-elementORF2_178</name>
    <name evidence="2" type="ORF">AVEN_10987_1</name>
</gene>
<dbReference type="PANTHER" id="PTHR33273:SF4">
    <property type="entry name" value="ENDONUCLEASE_EXONUCLEASE_PHOSPHATASE DOMAIN-CONTAINING PROTEIN"/>
    <property type="match status" value="1"/>
</dbReference>
<keyword evidence="2" id="KW-0808">Transferase</keyword>
<organism evidence="2 3">
    <name type="scientific">Araneus ventricosus</name>
    <name type="common">Orbweaver spider</name>
    <name type="synonym">Epeira ventricosa</name>
    <dbReference type="NCBI Taxonomy" id="182803"/>
    <lineage>
        <taxon>Eukaryota</taxon>
        <taxon>Metazoa</taxon>
        <taxon>Ecdysozoa</taxon>
        <taxon>Arthropoda</taxon>
        <taxon>Chelicerata</taxon>
        <taxon>Arachnida</taxon>
        <taxon>Araneae</taxon>
        <taxon>Araneomorphae</taxon>
        <taxon>Entelegynae</taxon>
        <taxon>Araneoidea</taxon>
        <taxon>Araneidae</taxon>
        <taxon>Araneus</taxon>
    </lineage>
</organism>
<dbReference type="GO" id="GO:0003964">
    <property type="term" value="F:RNA-directed DNA polymerase activity"/>
    <property type="evidence" value="ECO:0007669"/>
    <property type="project" value="UniProtKB-KW"/>
</dbReference>
<dbReference type="InterPro" id="IPR036691">
    <property type="entry name" value="Endo/exonu/phosph_ase_sf"/>
</dbReference>
<reference evidence="2 3" key="1">
    <citation type="journal article" date="2019" name="Sci. Rep.">
        <title>Orb-weaving spider Araneus ventricosus genome elucidates the spidroin gene catalogue.</title>
        <authorList>
            <person name="Kono N."/>
            <person name="Nakamura H."/>
            <person name="Ohtoshi R."/>
            <person name="Moran D.A.P."/>
            <person name="Shinohara A."/>
            <person name="Yoshida Y."/>
            <person name="Fujiwara M."/>
            <person name="Mori M."/>
            <person name="Tomita M."/>
            <person name="Arakawa K."/>
        </authorList>
    </citation>
    <scope>NUCLEOTIDE SEQUENCE [LARGE SCALE GENOMIC DNA]</scope>
</reference>
<dbReference type="InterPro" id="IPR005135">
    <property type="entry name" value="Endo/exonuclease/phosphatase"/>
</dbReference>
<dbReference type="Gene3D" id="3.60.10.10">
    <property type="entry name" value="Endonuclease/exonuclease/phosphatase"/>
    <property type="match status" value="1"/>
</dbReference>
<dbReference type="SUPFAM" id="SSF56219">
    <property type="entry name" value="DNase I-like"/>
    <property type="match status" value="1"/>
</dbReference>
<proteinExistence type="predicted"/>
<evidence type="ECO:0000259" key="1">
    <source>
        <dbReference type="Pfam" id="PF14529"/>
    </source>
</evidence>
<keyword evidence="3" id="KW-1185">Reference proteome</keyword>
<feature type="domain" description="Endonuclease/exonuclease/phosphatase" evidence="1">
    <location>
        <begin position="140"/>
        <end position="247"/>
    </location>
</feature>
<sequence>MVVRVNNGVMKILHFKLKVTANWLTSTKAQSASTFNSQRHNYLNVVSWNAGGIKPKFNQFKYFSQEWKSDVIAIQETHLNPGDKLKFVNYTTYRTDRLTHRGGRTALFIRNSIDHYPTPIASDSSENTTIAIILPNSQQITVYSIYRPPHGIISTDELKRIFNSNNKCTAVGDFNAKPRAWNLGRRNKDGNIINDYICNNNLILLTPPEPSHFPDSSNNPSTLDFGVLKNFSSGGATSLNELCSNHNSLSFEIDKNANIPAITKTLKTTNWMKFYDIAKEAIPGNPSINLATDIDEVINKITAVILTAINQFSEAKIIKGPNRKLPPRIRNKITLRNQIKRNGKLPMTPDLKGNPPSSSMKLKLTSNNMIKTLGPNGFVASIRKTYLSAAQLGNSQGGFTKSLPFLIRMGSSTPPEKRTHSSTRLKIPSRQTLSLTTIDTSPKLTKQFSISLIA</sequence>
<name>A0A4Y2SU75_ARAVE</name>
<dbReference type="OrthoDB" id="6724358at2759"/>
<dbReference type="AlphaFoldDB" id="A0A4Y2SU75"/>